<dbReference type="EMBL" id="GCES01130101">
    <property type="protein sequence ID" value="JAQ56221.1"/>
    <property type="molecule type" value="Transcribed_RNA"/>
</dbReference>
<keyword evidence="1" id="KW-1133">Transmembrane helix</keyword>
<accession>A0A146QCY0</accession>
<reference evidence="2" key="1">
    <citation type="submission" date="2015-01" db="EMBL/GenBank/DDBJ databases">
        <title>EvidentialGene: Evidence-directed Construction of Complete mRNA Transcriptomes without Genomes.</title>
        <authorList>
            <person name="Gilbert D.G."/>
        </authorList>
    </citation>
    <scope>NUCLEOTIDE SEQUENCE</scope>
</reference>
<organism evidence="2">
    <name type="scientific">Fundulus heteroclitus</name>
    <name type="common">Killifish</name>
    <name type="synonym">Mummichog</name>
    <dbReference type="NCBI Taxonomy" id="8078"/>
    <lineage>
        <taxon>Eukaryota</taxon>
        <taxon>Metazoa</taxon>
        <taxon>Chordata</taxon>
        <taxon>Craniata</taxon>
        <taxon>Vertebrata</taxon>
        <taxon>Euteleostomi</taxon>
        <taxon>Actinopterygii</taxon>
        <taxon>Neopterygii</taxon>
        <taxon>Teleostei</taxon>
        <taxon>Neoteleostei</taxon>
        <taxon>Acanthomorphata</taxon>
        <taxon>Ovalentaria</taxon>
        <taxon>Atherinomorphae</taxon>
        <taxon>Cyprinodontiformes</taxon>
        <taxon>Fundulidae</taxon>
        <taxon>Fundulus</taxon>
    </lineage>
</organism>
<dbReference type="EMBL" id="GCES01132260">
    <property type="protein sequence ID" value="JAQ54062.1"/>
    <property type="molecule type" value="Transcribed_RNA"/>
</dbReference>
<dbReference type="AlphaFoldDB" id="A0A146QCY0"/>
<evidence type="ECO:0000256" key="1">
    <source>
        <dbReference type="SAM" id="Phobius"/>
    </source>
</evidence>
<sequence length="252" mass="27709">MTSVVTGGLLKARCIACALLLGGCGGLVLASIAEPNARTLLVVVAVSLAPSLFALSYSLDQNRTRPNTLTLLSLLVQSLVLIYLPSLTTNLWVSGVCAFITCRFITQRKLDLIIPGQLPRTPSPTSVLMLTLNSTVLTTLSVYCLNRHTTNLAYLLATTALKSTITVPALLTQTLVSHLLLAYKLPRLTRDHDLIQCLRNIHTPFDQLIALNELKLRCAGQPTNRESVWAVHPFSWFIELTTLLMYTLREKN</sequence>
<protein>
    <submittedName>
        <fullName evidence="2">Uncharacterized protein</fullName>
    </submittedName>
</protein>
<keyword evidence="1" id="KW-0812">Transmembrane</keyword>
<keyword evidence="1" id="KW-0472">Membrane</keyword>
<proteinExistence type="predicted"/>
<feature type="transmembrane region" description="Helical" evidence="1">
    <location>
        <begin position="90"/>
        <end position="106"/>
    </location>
</feature>
<name>A0A146QCY0_FUNHE</name>
<evidence type="ECO:0000313" key="2">
    <source>
        <dbReference type="EMBL" id="JAQ54062.1"/>
    </source>
</evidence>
<feature type="transmembrane region" description="Helical" evidence="1">
    <location>
        <begin position="40"/>
        <end position="59"/>
    </location>
</feature>